<dbReference type="InterPro" id="IPR006665">
    <property type="entry name" value="OmpA-like"/>
</dbReference>
<evidence type="ECO:0000256" key="3">
    <source>
        <dbReference type="ARBA" id="ARBA00022475"/>
    </source>
</evidence>
<dbReference type="PANTHER" id="PTHR30329">
    <property type="entry name" value="STATOR ELEMENT OF FLAGELLAR MOTOR COMPLEX"/>
    <property type="match status" value="1"/>
</dbReference>
<evidence type="ECO:0000256" key="2">
    <source>
        <dbReference type="ARBA" id="ARBA00008914"/>
    </source>
</evidence>
<evidence type="ECO:0000256" key="4">
    <source>
        <dbReference type="ARBA" id="ARBA00022692"/>
    </source>
</evidence>
<dbReference type="PANTHER" id="PTHR30329:SF21">
    <property type="entry name" value="LIPOPROTEIN YIAD-RELATED"/>
    <property type="match status" value="1"/>
</dbReference>
<proteinExistence type="inferred from homology"/>
<dbReference type="InterPro" id="IPR036737">
    <property type="entry name" value="OmpA-like_sf"/>
</dbReference>
<feature type="transmembrane region" description="Helical" evidence="9">
    <location>
        <begin position="30"/>
        <end position="49"/>
    </location>
</feature>
<evidence type="ECO:0000313" key="11">
    <source>
        <dbReference type="EMBL" id="BDV32994.1"/>
    </source>
</evidence>
<feature type="compositionally biased region" description="Basic and acidic residues" evidence="8">
    <location>
        <begin position="149"/>
        <end position="159"/>
    </location>
</feature>
<dbReference type="PROSITE" id="PS51123">
    <property type="entry name" value="OMPA_2"/>
    <property type="match status" value="1"/>
</dbReference>
<organism evidence="11 12">
    <name type="scientific">Methylocystis iwaonis</name>
    <dbReference type="NCBI Taxonomy" id="2885079"/>
    <lineage>
        <taxon>Bacteria</taxon>
        <taxon>Pseudomonadati</taxon>
        <taxon>Pseudomonadota</taxon>
        <taxon>Alphaproteobacteria</taxon>
        <taxon>Hyphomicrobiales</taxon>
        <taxon>Methylocystaceae</taxon>
        <taxon>Methylocystis</taxon>
    </lineage>
</organism>
<accession>A0ABN6VB85</accession>
<keyword evidence="12" id="KW-1185">Reference proteome</keyword>
<dbReference type="RefSeq" id="WP_281930291.1">
    <property type="nucleotide sequence ID" value="NZ_AP027142.1"/>
</dbReference>
<evidence type="ECO:0000256" key="1">
    <source>
        <dbReference type="ARBA" id="ARBA00004162"/>
    </source>
</evidence>
<evidence type="ECO:0000256" key="9">
    <source>
        <dbReference type="SAM" id="Phobius"/>
    </source>
</evidence>
<dbReference type="InterPro" id="IPR025713">
    <property type="entry name" value="MotB-like_N_dom"/>
</dbReference>
<keyword evidence="6 7" id="KW-0472">Membrane</keyword>
<dbReference type="SUPFAM" id="SSF103088">
    <property type="entry name" value="OmpA-like"/>
    <property type="match status" value="1"/>
</dbReference>
<sequence length="351" mass="37900">MSREDPNDVIIVRKRHGDGEEDHHGGVWKLAFADFMTAMMAFFLVMWLINSTTKETKASIVQYFNPVQLVDSKPAKKGLQDPKDSGQGSSMQRTVEDKSSNQRQSGQDTAEADAASLHKDPIKALDAIAKLDPPPGAGAGSPGNTLPDPFDRMDQRAMPDEAAASAPKSSLQKKSDAQERQNQPAPTNPTKADANANANATVGSAIETVIKAEAQGTHAVPKLEVKGVEDGVLISLTDDANFSMFDVGSIKPKPQLVRILQKIGGVLTKRPGNIEIGGHTDGRAYKSGSYDNWRLSADRANMVLYMLVRGGLPAARVTRISGYADRRLKTPEAPLAPANRRIEILLRGDRN</sequence>
<keyword evidence="11" id="KW-0966">Cell projection</keyword>
<evidence type="ECO:0000256" key="7">
    <source>
        <dbReference type="PROSITE-ProRule" id="PRU00473"/>
    </source>
</evidence>
<comment type="subcellular location">
    <subcellularLocation>
        <location evidence="1">Cell membrane</location>
        <topology evidence="1">Single-pass membrane protein</topology>
    </subcellularLocation>
</comment>
<reference evidence="11 12" key="1">
    <citation type="journal article" date="2023" name="Int. J. Syst. Evol. Microbiol.">
        <title>Methylocystis iwaonis sp. nov., a type II methane-oxidizing bacterium from surface soil of a rice paddy field in Japan, and emended description of the genus Methylocystis (ex Whittenbury et al. 1970) Bowman et al. 1993.</title>
        <authorList>
            <person name="Kaise H."/>
            <person name="Sawadogo J.B."/>
            <person name="Alam M.S."/>
            <person name="Ueno C."/>
            <person name="Dianou D."/>
            <person name="Shinjo R."/>
            <person name="Asakawa S."/>
        </authorList>
    </citation>
    <scope>NUCLEOTIDE SEQUENCE [LARGE SCALE GENOMIC DNA]</scope>
    <source>
        <strain evidence="11 12">SS37A-Re</strain>
    </source>
</reference>
<protein>
    <submittedName>
        <fullName evidence="11">Flagellar motor protein MotB</fullName>
    </submittedName>
</protein>
<evidence type="ECO:0000256" key="6">
    <source>
        <dbReference type="ARBA" id="ARBA00023136"/>
    </source>
</evidence>
<keyword evidence="3" id="KW-1003">Cell membrane</keyword>
<dbReference type="Gene3D" id="3.30.1330.60">
    <property type="entry name" value="OmpA-like domain"/>
    <property type="match status" value="1"/>
</dbReference>
<dbReference type="Pfam" id="PF13677">
    <property type="entry name" value="MotB_plug"/>
    <property type="match status" value="1"/>
</dbReference>
<comment type="similarity">
    <text evidence="2">Belongs to the MotB family.</text>
</comment>
<dbReference type="CDD" id="cd07185">
    <property type="entry name" value="OmpA_C-like"/>
    <property type="match status" value="1"/>
</dbReference>
<feature type="region of interest" description="Disordered" evidence="8">
    <location>
        <begin position="129"/>
        <end position="195"/>
    </location>
</feature>
<name>A0ABN6VB85_9HYPH</name>
<dbReference type="InterPro" id="IPR050330">
    <property type="entry name" value="Bact_OuterMem_StrucFunc"/>
</dbReference>
<evidence type="ECO:0000259" key="10">
    <source>
        <dbReference type="PROSITE" id="PS51123"/>
    </source>
</evidence>
<dbReference type="Pfam" id="PF00691">
    <property type="entry name" value="OmpA"/>
    <property type="match status" value="1"/>
</dbReference>
<dbReference type="EMBL" id="AP027142">
    <property type="protein sequence ID" value="BDV32994.1"/>
    <property type="molecule type" value="Genomic_DNA"/>
</dbReference>
<keyword evidence="5 9" id="KW-1133">Transmembrane helix</keyword>
<feature type="compositionally biased region" description="Low complexity" evidence="8">
    <location>
        <begin position="184"/>
        <end position="195"/>
    </location>
</feature>
<evidence type="ECO:0000256" key="5">
    <source>
        <dbReference type="ARBA" id="ARBA00022989"/>
    </source>
</evidence>
<keyword evidence="11" id="KW-0282">Flagellum</keyword>
<feature type="domain" description="OmpA-like" evidence="10">
    <location>
        <begin position="232"/>
        <end position="350"/>
    </location>
</feature>
<keyword evidence="11" id="KW-0969">Cilium</keyword>
<gene>
    <name evidence="11" type="primary">motB</name>
    <name evidence="11" type="ORF">SS37A_05230</name>
</gene>
<evidence type="ECO:0000313" key="12">
    <source>
        <dbReference type="Proteomes" id="UP001317629"/>
    </source>
</evidence>
<dbReference type="Proteomes" id="UP001317629">
    <property type="component" value="Chromosome"/>
</dbReference>
<keyword evidence="4 9" id="KW-0812">Transmembrane</keyword>
<evidence type="ECO:0000256" key="8">
    <source>
        <dbReference type="SAM" id="MobiDB-lite"/>
    </source>
</evidence>
<feature type="region of interest" description="Disordered" evidence="8">
    <location>
        <begin position="74"/>
        <end position="115"/>
    </location>
</feature>